<dbReference type="Pfam" id="PF02616">
    <property type="entry name" value="SMC_ScpA"/>
    <property type="match status" value="1"/>
</dbReference>
<dbReference type="Gene3D" id="6.10.250.2410">
    <property type="match status" value="1"/>
</dbReference>
<evidence type="ECO:0000256" key="2">
    <source>
        <dbReference type="ARBA" id="ARBA00044777"/>
    </source>
</evidence>
<evidence type="ECO:0000313" key="3">
    <source>
        <dbReference type="EMBL" id="MBC8570933.1"/>
    </source>
</evidence>
<dbReference type="PANTHER" id="PTHR33969:SF2">
    <property type="entry name" value="SEGREGATION AND CONDENSATION PROTEIN A"/>
    <property type="match status" value="1"/>
</dbReference>
<keyword evidence="1" id="KW-0159">Chromosome partition</keyword>
<comment type="caution">
    <text evidence="3">The sequence shown here is derived from an EMBL/GenBank/DDBJ whole genome shotgun (WGS) entry which is preliminary data.</text>
</comment>
<sequence>MEKLLFKLQEFEGPLDLLLHLIAKHKLNIYDIEISALLEQYLGAIEQMQRQDMEVASEFLEMAARLVHIKTVSLLPRHEEEQEELKRELSGQLLEYQAVKEIARELFLQNRSGDIFVRAPQPLPVDMLYTRSHPPVDLQKAYDAVLGKLGRKLPPPVTAFSGIVHRRVVSVSSRILFILRRLYEKSSLRFHSLFERGEDRSELVATFLGVLELAKSGRVRISDDNEQITLNTTHKRR</sequence>
<organism evidence="3 4">
    <name type="scientific">Zongyangia hominis</name>
    <dbReference type="NCBI Taxonomy" id="2763677"/>
    <lineage>
        <taxon>Bacteria</taxon>
        <taxon>Bacillati</taxon>
        <taxon>Bacillota</taxon>
        <taxon>Clostridia</taxon>
        <taxon>Eubacteriales</taxon>
        <taxon>Oscillospiraceae</taxon>
        <taxon>Zongyangia</taxon>
    </lineage>
</organism>
<dbReference type="PANTHER" id="PTHR33969">
    <property type="entry name" value="SEGREGATION AND CONDENSATION PROTEIN A"/>
    <property type="match status" value="1"/>
</dbReference>
<dbReference type="InterPro" id="IPR003768">
    <property type="entry name" value="ScpA"/>
</dbReference>
<evidence type="ECO:0000256" key="1">
    <source>
        <dbReference type="ARBA" id="ARBA00022829"/>
    </source>
</evidence>
<dbReference type="EMBL" id="JACRTC010000006">
    <property type="protein sequence ID" value="MBC8570933.1"/>
    <property type="molecule type" value="Genomic_DNA"/>
</dbReference>
<gene>
    <name evidence="3" type="ORF">H8709_08845</name>
</gene>
<dbReference type="AlphaFoldDB" id="A0A926IC35"/>
<protein>
    <recommendedName>
        <fullName evidence="2">Segregation and condensation protein A</fullName>
    </recommendedName>
</protein>
<name>A0A926IC35_9FIRM</name>
<dbReference type="Proteomes" id="UP000660861">
    <property type="component" value="Unassembled WGS sequence"/>
</dbReference>
<keyword evidence="4" id="KW-1185">Reference proteome</keyword>
<proteinExistence type="predicted"/>
<dbReference type="GO" id="GO:0007059">
    <property type="term" value="P:chromosome segregation"/>
    <property type="evidence" value="ECO:0007669"/>
    <property type="project" value="UniProtKB-KW"/>
</dbReference>
<reference evidence="3" key="1">
    <citation type="submission" date="2020-08" db="EMBL/GenBank/DDBJ databases">
        <title>Genome public.</title>
        <authorList>
            <person name="Liu C."/>
            <person name="Sun Q."/>
        </authorList>
    </citation>
    <scope>NUCLEOTIDE SEQUENCE</scope>
    <source>
        <strain evidence="3">NSJ-54</strain>
    </source>
</reference>
<dbReference type="RefSeq" id="WP_262398027.1">
    <property type="nucleotide sequence ID" value="NZ_JACRTC010000006.1"/>
</dbReference>
<evidence type="ECO:0000313" key="4">
    <source>
        <dbReference type="Proteomes" id="UP000660861"/>
    </source>
</evidence>
<accession>A0A926IC35</accession>